<dbReference type="EMBL" id="JAURTK010000005">
    <property type="protein sequence ID" value="MDP9648794.1"/>
    <property type="molecule type" value="Genomic_DNA"/>
</dbReference>
<proteinExistence type="predicted"/>
<feature type="transmembrane region" description="Helical" evidence="5">
    <location>
        <begin position="403"/>
        <end position="430"/>
    </location>
</feature>
<accession>A0AB73II31</accession>
<dbReference type="PANTHER" id="PTHR11814">
    <property type="entry name" value="SULFATE TRANSPORTER"/>
    <property type="match status" value="1"/>
</dbReference>
<keyword evidence="3 5" id="KW-1133">Transmembrane helix</keyword>
<comment type="caution">
    <text evidence="7">The sequence shown here is derived from an EMBL/GenBank/DDBJ whole genome shotgun (WGS) entry which is preliminary data.</text>
</comment>
<feature type="transmembrane region" description="Helical" evidence="5">
    <location>
        <begin position="150"/>
        <end position="168"/>
    </location>
</feature>
<dbReference type="NCBIfam" id="TIGR00815">
    <property type="entry name" value="sulP"/>
    <property type="match status" value="1"/>
</dbReference>
<keyword evidence="4 5" id="KW-0472">Membrane</keyword>
<dbReference type="GO" id="GO:0055085">
    <property type="term" value="P:transmembrane transport"/>
    <property type="evidence" value="ECO:0007669"/>
    <property type="project" value="InterPro"/>
</dbReference>
<evidence type="ECO:0000256" key="4">
    <source>
        <dbReference type="ARBA" id="ARBA00023136"/>
    </source>
</evidence>
<feature type="transmembrane region" description="Helical" evidence="5">
    <location>
        <begin position="91"/>
        <end position="110"/>
    </location>
</feature>
<dbReference type="InterPro" id="IPR036513">
    <property type="entry name" value="STAS_dom_sf"/>
</dbReference>
<feature type="transmembrane region" description="Helical" evidence="5">
    <location>
        <begin position="366"/>
        <end position="383"/>
    </location>
</feature>
<dbReference type="RefSeq" id="WP_392394445.1">
    <property type="nucleotide sequence ID" value="NZ_JAURTK010000005.1"/>
</dbReference>
<evidence type="ECO:0000256" key="5">
    <source>
        <dbReference type="SAM" id="Phobius"/>
    </source>
</evidence>
<dbReference type="PROSITE" id="PS50801">
    <property type="entry name" value="STAS"/>
    <property type="match status" value="1"/>
</dbReference>
<evidence type="ECO:0000259" key="6">
    <source>
        <dbReference type="PROSITE" id="PS50801"/>
    </source>
</evidence>
<feature type="transmembrane region" description="Helical" evidence="5">
    <location>
        <begin position="68"/>
        <end position="84"/>
    </location>
</feature>
<keyword evidence="2 5" id="KW-0812">Transmembrane</keyword>
<dbReference type="Pfam" id="PF00916">
    <property type="entry name" value="Sulfate_transp"/>
    <property type="match status" value="1"/>
</dbReference>
<feature type="transmembrane region" description="Helical" evidence="5">
    <location>
        <begin position="224"/>
        <end position="250"/>
    </location>
</feature>
<evidence type="ECO:0000313" key="8">
    <source>
        <dbReference type="Proteomes" id="UP001229486"/>
    </source>
</evidence>
<feature type="transmembrane region" description="Helical" evidence="5">
    <location>
        <begin position="270"/>
        <end position="293"/>
    </location>
</feature>
<dbReference type="InterPro" id="IPR011547">
    <property type="entry name" value="SLC26A/SulP_dom"/>
</dbReference>
<dbReference type="Pfam" id="PF01740">
    <property type="entry name" value="STAS"/>
    <property type="match status" value="1"/>
</dbReference>
<name>A0AB73II31_9BURK</name>
<dbReference type="Proteomes" id="UP001229486">
    <property type="component" value="Unassembled WGS sequence"/>
</dbReference>
<evidence type="ECO:0000256" key="3">
    <source>
        <dbReference type="ARBA" id="ARBA00022989"/>
    </source>
</evidence>
<dbReference type="AlphaFoldDB" id="A0AB73II31"/>
<dbReference type="GO" id="GO:0016020">
    <property type="term" value="C:membrane"/>
    <property type="evidence" value="ECO:0007669"/>
    <property type="project" value="UniProtKB-SubCell"/>
</dbReference>
<evidence type="ECO:0000256" key="1">
    <source>
        <dbReference type="ARBA" id="ARBA00004141"/>
    </source>
</evidence>
<feature type="domain" description="STAS" evidence="6">
    <location>
        <begin position="455"/>
        <end position="570"/>
    </location>
</feature>
<feature type="transmembrane region" description="Helical" evidence="5">
    <location>
        <begin position="342"/>
        <end position="359"/>
    </location>
</feature>
<dbReference type="SUPFAM" id="SSF52091">
    <property type="entry name" value="SpoIIaa-like"/>
    <property type="match status" value="1"/>
</dbReference>
<dbReference type="Gene3D" id="3.30.750.24">
    <property type="entry name" value="STAS domain"/>
    <property type="match status" value="1"/>
</dbReference>
<dbReference type="InterPro" id="IPR002645">
    <property type="entry name" value="STAS_dom"/>
</dbReference>
<comment type="subcellular location">
    <subcellularLocation>
        <location evidence="1">Membrane</location>
        <topology evidence="1">Multi-pass membrane protein</topology>
    </subcellularLocation>
</comment>
<organism evidence="7 8">
    <name type="scientific">Paraburkholderia caledonica</name>
    <dbReference type="NCBI Taxonomy" id="134536"/>
    <lineage>
        <taxon>Bacteria</taxon>
        <taxon>Pseudomonadati</taxon>
        <taxon>Pseudomonadota</taxon>
        <taxon>Betaproteobacteria</taxon>
        <taxon>Burkholderiales</taxon>
        <taxon>Burkholderiaceae</taxon>
        <taxon>Paraburkholderia</taxon>
    </lineage>
</organism>
<feature type="transmembrane region" description="Helical" evidence="5">
    <location>
        <begin position="305"/>
        <end position="322"/>
    </location>
</feature>
<feature type="transmembrane region" description="Helical" evidence="5">
    <location>
        <begin position="116"/>
        <end position="138"/>
    </location>
</feature>
<sequence length="597" mass="63215">MTNKVRAAGRATDAAAPSGWRSVFPPAQWLASYQPKWLKKDAIAGVTLAAYGIPVSLAYASLAGLPPQFGIYCYLVGGVCYALFGSSRQLAIGPTSAISMLVGLTIAGMADGDPARWASIAALTALLIAGMCCIAWLLRLSSLVNFISETILVGFKAGAALTIALTQLPKLLGTKGGGESFFERLIVLGGQIPTTSLTVLIFGLVCIAVLVLGEKYLPGRPVALAVVIVSTIIVSVTSLAAHSFSVVGALPRGLPEFHLPTLRVRDVDGIVSLAFACLLLSYVESVSAARALAQAHGYEIDARQELLGLGAANLAAGLFQGYPVAGGLSQSSVNDKAGARTPLALVFASLTIALCLMFLTELLRNLPTVVLAAIVMVAVKGLVDVKEIRHLWRVSRYEFAVSFVAFAAVLMLGILKGVIVAVLVSMLLIIRRAARPHVALLGRIRGTRRFSDIQRHADNESIAHVLVFRVAASLLYFNIEHVRQTVWAKVHEVSEPIKLVICDLSTSPVVDLSGARMLAALHGALQAEGVNLRIVGAHAEARDILRAENLEARVGPIGRRYSVADVVDEFESGRAADSKGALRDTEQVVKTVVSKPD</sequence>
<reference evidence="7" key="1">
    <citation type="submission" date="2023-07" db="EMBL/GenBank/DDBJ databases">
        <title>Sorghum-associated microbial communities from plants grown in Nebraska, USA.</title>
        <authorList>
            <person name="Schachtman D."/>
        </authorList>
    </citation>
    <scope>NUCLEOTIDE SEQUENCE</scope>
    <source>
        <strain evidence="7">DS1061</strain>
    </source>
</reference>
<gene>
    <name evidence="7" type="ORF">J2793_004260</name>
</gene>
<dbReference type="InterPro" id="IPR001902">
    <property type="entry name" value="SLC26A/SulP_fam"/>
</dbReference>
<feature type="transmembrane region" description="Helical" evidence="5">
    <location>
        <begin position="42"/>
        <end position="62"/>
    </location>
</feature>
<dbReference type="CDD" id="cd07042">
    <property type="entry name" value="STAS_SulP_like_sulfate_transporter"/>
    <property type="match status" value="1"/>
</dbReference>
<evidence type="ECO:0000256" key="2">
    <source>
        <dbReference type="ARBA" id="ARBA00022692"/>
    </source>
</evidence>
<protein>
    <submittedName>
        <fullName evidence="7">High affinity sulfate transporter 1</fullName>
    </submittedName>
</protein>
<feature type="transmembrane region" description="Helical" evidence="5">
    <location>
        <begin position="188"/>
        <end position="212"/>
    </location>
</feature>
<evidence type="ECO:0000313" key="7">
    <source>
        <dbReference type="EMBL" id="MDP9648794.1"/>
    </source>
</evidence>